<evidence type="ECO:0000256" key="4">
    <source>
        <dbReference type="ARBA" id="ARBA00022454"/>
    </source>
</evidence>
<gene>
    <name evidence="6" type="ORF">SDRG_10894</name>
</gene>
<dbReference type="GO" id="GO:0005694">
    <property type="term" value="C:chromosome"/>
    <property type="evidence" value="ECO:0007669"/>
    <property type="project" value="UniProtKB-SubCell"/>
</dbReference>
<dbReference type="Pfam" id="PF10228">
    <property type="entry name" value="HPF1"/>
    <property type="match status" value="1"/>
</dbReference>
<comment type="similarity">
    <text evidence="3">Belongs to the HPF1 family.</text>
</comment>
<sequence>MAPTRAATKRSRPAEVLTTADDGLVPAIQGFSDDQIAAWKLMLAKEWYFEAPADFFTLYAIARSIAPGQPTDAFKASLGLELTGPYMALSTAPTLPTPVFLHGRCYYDPPEVITVASSPTFHFGYLRDAPKDTPTHVVEGSNDAGTFEFRGRSLVDVVHAKLLEQPRGTVDGLLSHLTPFVVAVSPKRPTKRARAATCERKWTAPTLSGLGICVPIHPTTGVGFRALPTQRHQLQKLLSKPRSKDVDDLLTRANIAVDECEFGTALQLGLDLFAHRDTYSNEAKRLLDVAYLLLKRGGFAKVLRHHLASIEKPLSS</sequence>
<organism evidence="6 7">
    <name type="scientific">Saprolegnia diclina (strain VS20)</name>
    <dbReference type="NCBI Taxonomy" id="1156394"/>
    <lineage>
        <taxon>Eukaryota</taxon>
        <taxon>Sar</taxon>
        <taxon>Stramenopiles</taxon>
        <taxon>Oomycota</taxon>
        <taxon>Saprolegniomycetes</taxon>
        <taxon>Saprolegniales</taxon>
        <taxon>Saprolegniaceae</taxon>
        <taxon>Saprolegnia</taxon>
    </lineage>
</organism>
<dbReference type="EMBL" id="JH767169">
    <property type="protein sequence ID" value="EQC31291.1"/>
    <property type="molecule type" value="Genomic_DNA"/>
</dbReference>
<evidence type="ECO:0000256" key="1">
    <source>
        <dbReference type="ARBA" id="ARBA00004123"/>
    </source>
</evidence>
<dbReference type="GO" id="GO:0072572">
    <property type="term" value="F:poly-ADP-D-ribose binding"/>
    <property type="evidence" value="ECO:0007669"/>
    <property type="project" value="TreeGrafter"/>
</dbReference>
<protein>
    <submittedName>
        <fullName evidence="6">Uncharacterized protein</fullName>
    </submittedName>
</protein>
<dbReference type="GO" id="GO:0005634">
    <property type="term" value="C:nucleus"/>
    <property type="evidence" value="ECO:0007669"/>
    <property type="project" value="UniProtKB-SubCell"/>
</dbReference>
<dbReference type="GO" id="GO:0042393">
    <property type="term" value="F:histone binding"/>
    <property type="evidence" value="ECO:0007669"/>
    <property type="project" value="InterPro"/>
</dbReference>
<proteinExistence type="inferred from homology"/>
<dbReference type="AlphaFoldDB" id="T0Q9F4"/>
<name>T0Q9F4_SAPDV</name>
<keyword evidence="7" id="KW-1185">Reference proteome</keyword>
<dbReference type="eggNOG" id="KOG3952">
    <property type="taxonomic scope" value="Eukaryota"/>
</dbReference>
<dbReference type="InParanoid" id="T0Q9F4"/>
<dbReference type="PANTHER" id="PTHR13386:SF1">
    <property type="entry name" value="HISTONE PARYLATION FACTOR 1"/>
    <property type="match status" value="1"/>
</dbReference>
<accession>T0Q9F4</accession>
<reference evidence="6 7" key="1">
    <citation type="submission" date="2012-04" db="EMBL/GenBank/DDBJ databases">
        <title>The Genome Sequence of Saprolegnia declina VS20.</title>
        <authorList>
            <consortium name="The Broad Institute Genome Sequencing Platform"/>
            <person name="Russ C."/>
            <person name="Nusbaum C."/>
            <person name="Tyler B."/>
            <person name="van West P."/>
            <person name="Dieguez-Uribeondo J."/>
            <person name="de Bruijn I."/>
            <person name="Tripathy S."/>
            <person name="Jiang R."/>
            <person name="Young S.K."/>
            <person name="Zeng Q."/>
            <person name="Gargeya S."/>
            <person name="Fitzgerald M."/>
            <person name="Haas B."/>
            <person name="Abouelleil A."/>
            <person name="Alvarado L."/>
            <person name="Arachchi H.M."/>
            <person name="Berlin A."/>
            <person name="Chapman S.B."/>
            <person name="Goldberg J."/>
            <person name="Griggs A."/>
            <person name="Gujja S."/>
            <person name="Hansen M."/>
            <person name="Howarth C."/>
            <person name="Imamovic A."/>
            <person name="Larimer J."/>
            <person name="McCowen C."/>
            <person name="Montmayeur A."/>
            <person name="Murphy C."/>
            <person name="Neiman D."/>
            <person name="Pearson M."/>
            <person name="Priest M."/>
            <person name="Roberts A."/>
            <person name="Saif S."/>
            <person name="Shea T."/>
            <person name="Sisk P."/>
            <person name="Sykes S."/>
            <person name="Wortman J."/>
            <person name="Nusbaum C."/>
            <person name="Birren B."/>
        </authorList>
    </citation>
    <scope>NUCLEOTIDE SEQUENCE [LARGE SCALE GENOMIC DNA]</scope>
    <source>
        <strain evidence="6 7">VS20</strain>
    </source>
</reference>
<dbReference type="PANTHER" id="PTHR13386">
    <property type="entry name" value="HISTONE PARYLATION FACTOR 1"/>
    <property type="match status" value="1"/>
</dbReference>
<dbReference type="GO" id="GO:0006974">
    <property type="term" value="P:DNA damage response"/>
    <property type="evidence" value="ECO:0007669"/>
    <property type="project" value="InterPro"/>
</dbReference>
<evidence type="ECO:0000313" key="7">
    <source>
        <dbReference type="Proteomes" id="UP000030762"/>
    </source>
</evidence>
<keyword evidence="4" id="KW-0158">Chromosome</keyword>
<dbReference type="OMA" id="HKELHML"/>
<evidence type="ECO:0000256" key="3">
    <source>
        <dbReference type="ARBA" id="ARBA00010803"/>
    </source>
</evidence>
<dbReference type="GeneID" id="19951621"/>
<dbReference type="InterPro" id="IPR019361">
    <property type="entry name" value="HPF1"/>
</dbReference>
<dbReference type="RefSeq" id="XP_008615132.1">
    <property type="nucleotide sequence ID" value="XM_008616910.1"/>
</dbReference>
<keyword evidence="5" id="KW-0539">Nucleus</keyword>
<evidence type="ECO:0000256" key="2">
    <source>
        <dbReference type="ARBA" id="ARBA00004286"/>
    </source>
</evidence>
<evidence type="ECO:0000256" key="5">
    <source>
        <dbReference type="ARBA" id="ARBA00023242"/>
    </source>
</evidence>
<evidence type="ECO:0000313" key="6">
    <source>
        <dbReference type="EMBL" id="EQC31291.1"/>
    </source>
</evidence>
<dbReference type="VEuPathDB" id="FungiDB:SDRG_10894"/>
<comment type="subcellular location">
    <subcellularLocation>
        <location evidence="2">Chromosome</location>
    </subcellularLocation>
    <subcellularLocation>
        <location evidence="1">Nucleus</location>
    </subcellularLocation>
</comment>
<dbReference type="OrthoDB" id="416496at2759"/>
<dbReference type="Proteomes" id="UP000030762">
    <property type="component" value="Unassembled WGS sequence"/>
</dbReference>
<dbReference type="STRING" id="1156394.T0Q9F4"/>